<dbReference type="KEGG" id="acz:Acaty_m0156"/>
<keyword evidence="1" id="KW-0614">Plasmid</keyword>
<gene>
    <name evidence="1" type="ORF">Acaty_m0156</name>
</gene>
<dbReference type="AlphaFoldDB" id="A0A059ZVF7"/>
<organism evidence="1 2">
    <name type="scientific">Acidithiobacillus caldus (strain ATCC 51756 / DSM 8584 / KU)</name>
    <dbReference type="NCBI Taxonomy" id="637389"/>
    <lineage>
        <taxon>Bacteria</taxon>
        <taxon>Pseudomonadati</taxon>
        <taxon>Pseudomonadota</taxon>
        <taxon>Acidithiobacillia</taxon>
        <taxon>Acidithiobacillales</taxon>
        <taxon>Acidithiobacillaceae</taxon>
        <taxon>Acidithiobacillus</taxon>
    </lineage>
</organism>
<evidence type="ECO:0000313" key="1">
    <source>
        <dbReference type="EMBL" id="AIA56729.1"/>
    </source>
</evidence>
<geneLocation type="plasmid" evidence="2">
    <name>megaPlasmid mpAca1.1</name>
</geneLocation>
<evidence type="ECO:0000313" key="2">
    <source>
        <dbReference type="Proteomes" id="UP000005522"/>
    </source>
</evidence>
<dbReference type="HOGENOM" id="CLU_2505216_0_0_6"/>
<accession>A0A059ZVF7</accession>
<protein>
    <submittedName>
        <fullName evidence="1">Uncharacterized protein</fullName>
    </submittedName>
</protein>
<sequence>MVRAFLLEETAMRRLFWGPLILPAPAWGSNLSAAQHLVSGYTNGAGHVLWVHPGPAGLHLIQYRDQGKFVYGWMTAEIPFSSRLS</sequence>
<dbReference type="Proteomes" id="UP000005522">
    <property type="component" value="Plasmid megap mpAca1.1"/>
</dbReference>
<proteinExistence type="predicted"/>
<reference evidence="1 2" key="1">
    <citation type="journal article" date="2009" name="J. Bacteriol.">
        <title>Draft genome sequence of the extremely acidophilic bacterium Acidithiobacillus caldus ATCC 51756 reveals metabolic versatility in the genus Acidithiobacillus.</title>
        <authorList>
            <person name="Valdes J."/>
            <person name="Quatrini R."/>
            <person name="Hallberg K."/>
            <person name="Dopson M."/>
            <person name="Valenzuela P.D."/>
            <person name="Holmes D.S."/>
        </authorList>
    </citation>
    <scope>NUCLEOTIDE SEQUENCE [LARGE SCALE GENOMIC DNA]</scope>
    <source>
        <strain evidence="2">ATCC 51756 / DSM 8584 / KU</strain>
        <plasmid evidence="2">megaPlasmid mpAca1.1</plasmid>
    </source>
</reference>
<dbReference type="EMBL" id="CP005987">
    <property type="protein sequence ID" value="AIA56729.1"/>
    <property type="molecule type" value="Genomic_DNA"/>
</dbReference>
<name>A0A059ZVF7_ACICK</name>